<dbReference type="EMBL" id="AP018248">
    <property type="protein sequence ID" value="BAY99897.1"/>
    <property type="molecule type" value="Genomic_DNA"/>
</dbReference>
<accession>A0A1Z4N2E9</accession>
<proteinExistence type="predicted"/>
<sequence>MSKIKYLNIFVATSGAVVIVIGGIIGVQGAIAGSGAKSWFSGLSLMLGGIGLQAIALDRLLKNQTEEEINRTLNQRLKAIPKACRCCRNFHGIEYGGVKLVCAIYPYGVDGTTCPDYENLSI</sequence>
<dbReference type="AlphaFoldDB" id="A0A1Z4N2E9"/>
<dbReference type="Proteomes" id="UP000218785">
    <property type="component" value="Chromosome"/>
</dbReference>
<keyword evidence="1" id="KW-1133">Transmembrane helix</keyword>
<dbReference type="KEGG" id="ttq:NIES37_38800"/>
<evidence type="ECO:0000256" key="1">
    <source>
        <dbReference type="SAM" id="Phobius"/>
    </source>
</evidence>
<reference evidence="2 3" key="1">
    <citation type="submission" date="2017-06" db="EMBL/GenBank/DDBJ databases">
        <title>Genome sequencing of cyanobaciteial culture collection at National Institute for Environmental Studies (NIES).</title>
        <authorList>
            <person name="Hirose Y."/>
            <person name="Shimura Y."/>
            <person name="Fujisawa T."/>
            <person name="Nakamura Y."/>
            <person name="Kawachi M."/>
        </authorList>
    </citation>
    <scope>NUCLEOTIDE SEQUENCE [LARGE SCALE GENOMIC DNA]</scope>
    <source>
        <strain evidence="2 3">NIES-37</strain>
    </source>
</reference>
<dbReference type="RefSeq" id="WP_096578381.1">
    <property type="nucleotide sequence ID" value="NZ_CAWNJS010000001.1"/>
</dbReference>
<keyword evidence="3" id="KW-1185">Reference proteome</keyword>
<protein>
    <submittedName>
        <fullName evidence="2">Uncharacterized protein</fullName>
    </submittedName>
</protein>
<evidence type="ECO:0000313" key="2">
    <source>
        <dbReference type="EMBL" id="BAY99897.1"/>
    </source>
</evidence>
<evidence type="ECO:0000313" key="3">
    <source>
        <dbReference type="Proteomes" id="UP000218785"/>
    </source>
</evidence>
<organism evidence="2 3">
    <name type="scientific">Tolypothrix tenuis PCC 7101</name>
    <dbReference type="NCBI Taxonomy" id="231146"/>
    <lineage>
        <taxon>Bacteria</taxon>
        <taxon>Bacillati</taxon>
        <taxon>Cyanobacteriota</taxon>
        <taxon>Cyanophyceae</taxon>
        <taxon>Nostocales</taxon>
        <taxon>Tolypothrichaceae</taxon>
        <taxon>Tolypothrix</taxon>
    </lineage>
</organism>
<name>A0A1Z4N2E9_9CYAN</name>
<gene>
    <name evidence="2" type="ORF">NIES37_38800</name>
</gene>
<feature type="transmembrane region" description="Helical" evidence="1">
    <location>
        <begin position="7"/>
        <end position="27"/>
    </location>
</feature>
<keyword evidence="1" id="KW-0472">Membrane</keyword>
<feature type="transmembrane region" description="Helical" evidence="1">
    <location>
        <begin position="39"/>
        <end position="61"/>
    </location>
</feature>
<keyword evidence="1" id="KW-0812">Transmembrane</keyword>